<name>A0A8S9NFP2_BRACR</name>
<dbReference type="EMBL" id="QGKX02001621">
    <property type="protein sequence ID" value="KAF3502892.1"/>
    <property type="molecule type" value="Genomic_DNA"/>
</dbReference>
<protein>
    <submittedName>
        <fullName evidence="1">Uncharacterized protein</fullName>
    </submittedName>
</protein>
<accession>A0A8S9NFP2</accession>
<organism evidence="1 2">
    <name type="scientific">Brassica cretica</name>
    <name type="common">Mustard</name>
    <dbReference type="NCBI Taxonomy" id="69181"/>
    <lineage>
        <taxon>Eukaryota</taxon>
        <taxon>Viridiplantae</taxon>
        <taxon>Streptophyta</taxon>
        <taxon>Embryophyta</taxon>
        <taxon>Tracheophyta</taxon>
        <taxon>Spermatophyta</taxon>
        <taxon>Magnoliopsida</taxon>
        <taxon>eudicotyledons</taxon>
        <taxon>Gunneridae</taxon>
        <taxon>Pentapetalae</taxon>
        <taxon>rosids</taxon>
        <taxon>malvids</taxon>
        <taxon>Brassicales</taxon>
        <taxon>Brassicaceae</taxon>
        <taxon>Brassiceae</taxon>
        <taxon>Brassica</taxon>
    </lineage>
</organism>
<sequence>MGKYLQRRLNWSPFCRRSIVLSSLDRSVVTRRRSFSRSGSTPSLALAPTVGHGEVSSKKIKLEFALSSFDHSVVTRPFCRHSAQIVLSQSRGSISRGHSLALSRSLARSLAVTRSLSSFGPDHSLTVARIDLSRSLGAYHSLAVAWLDLSRSLARLVHSAQIVLSSLDRYVVTRPLCRRLTVLSSFDHSVVVRLFCRQSTILSSLSADRSLAVDGLDLLRSLARCPHSAQIVLSQSLGSISRGHSTQFVFSQSLGLISRGH</sequence>
<evidence type="ECO:0000313" key="1">
    <source>
        <dbReference type="EMBL" id="KAF3502892.1"/>
    </source>
</evidence>
<dbReference type="Proteomes" id="UP000712600">
    <property type="component" value="Unassembled WGS sequence"/>
</dbReference>
<comment type="caution">
    <text evidence="1">The sequence shown here is derived from an EMBL/GenBank/DDBJ whole genome shotgun (WGS) entry which is preliminary data.</text>
</comment>
<dbReference type="AlphaFoldDB" id="A0A8S9NFP2"/>
<evidence type="ECO:0000313" key="2">
    <source>
        <dbReference type="Proteomes" id="UP000712600"/>
    </source>
</evidence>
<reference evidence="1" key="1">
    <citation type="submission" date="2019-12" db="EMBL/GenBank/DDBJ databases">
        <title>Genome sequencing and annotation of Brassica cretica.</title>
        <authorList>
            <person name="Studholme D.J."/>
            <person name="Sarris P."/>
        </authorList>
    </citation>
    <scope>NUCLEOTIDE SEQUENCE</scope>
    <source>
        <strain evidence="1">PFS-109/04</strain>
        <tissue evidence="1">Leaf</tissue>
    </source>
</reference>
<proteinExistence type="predicted"/>
<gene>
    <name evidence="1" type="ORF">F2Q69_00042432</name>
</gene>